<dbReference type="InterPro" id="IPR002797">
    <property type="entry name" value="Polysacc_synth"/>
</dbReference>
<feature type="transmembrane region" description="Helical" evidence="6">
    <location>
        <begin position="461"/>
        <end position="485"/>
    </location>
</feature>
<proteinExistence type="predicted"/>
<evidence type="ECO:0000256" key="4">
    <source>
        <dbReference type="ARBA" id="ARBA00022989"/>
    </source>
</evidence>
<feature type="transmembrane region" description="Helical" evidence="6">
    <location>
        <begin position="87"/>
        <end position="107"/>
    </location>
</feature>
<keyword evidence="8" id="KW-1185">Reference proteome</keyword>
<evidence type="ECO:0000256" key="6">
    <source>
        <dbReference type="SAM" id="Phobius"/>
    </source>
</evidence>
<name>A0ABM7PJ40_9BACT</name>
<feature type="transmembrane region" description="Helical" evidence="6">
    <location>
        <begin position="180"/>
        <end position="201"/>
    </location>
</feature>
<keyword evidence="3 6" id="KW-0812">Transmembrane</keyword>
<feature type="transmembrane region" description="Helical" evidence="6">
    <location>
        <begin position="248"/>
        <end position="269"/>
    </location>
</feature>
<feature type="transmembrane region" description="Helical" evidence="6">
    <location>
        <begin position="302"/>
        <end position="324"/>
    </location>
</feature>
<keyword evidence="5 6" id="KW-0472">Membrane</keyword>
<dbReference type="InterPro" id="IPR050833">
    <property type="entry name" value="Poly_Biosynth_Transport"/>
</dbReference>
<feature type="transmembrane region" description="Helical" evidence="6">
    <location>
        <begin position="344"/>
        <end position="365"/>
    </location>
</feature>
<keyword evidence="2" id="KW-1003">Cell membrane</keyword>
<evidence type="ECO:0000313" key="8">
    <source>
        <dbReference type="Proteomes" id="UP001320148"/>
    </source>
</evidence>
<feature type="transmembrane region" description="Helical" evidence="6">
    <location>
        <begin position="434"/>
        <end position="455"/>
    </location>
</feature>
<feature type="transmembrane region" description="Helical" evidence="6">
    <location>
        <begin position="402"/>
        <end position="422"/>
    </location>
</feature>
<feature type="transmembrane region" description="Helical" evidence="6">
    <location>
        <begin position="377"/>
        <end position="396"/>
    </location>
</feature>
<protein>
    <submittedName>
        <fullName evidence="7">Teichoic acid transporter</fullName>
    </submittedName>
</protein>
<evidence type="ECO:0000256" key="3">
    <source>
        <dbReference type="ARBA" id="ARBA00022692"/>
    </source>
</evidence>
<feature type="transmembrane region" description="Helical" evidence="6">
    <location>
        <begin position="122"/>
        <end position="142"/>
    </location>
</feature>
<dbReference type="Pfam" id="PF01943">
    <property type="entry name" value="Polysacc_synt"/>
    <property type="match status" value="1"/>
</dbReference>
<keyword evidence="4 6" id="KW-1133">Transmembrane helix</keyword>
<evidence type="ECO:0000256" key="1">
    <source>
        <dbReference type="ARBA" id="ARBA00004651"/>
    </source>
</evidence>
<feature type="transmembrane region" description="Helical" evidence="6">
    <location>
        <begin position="49"/>
        <end position="67"/>
    </location>
</feature>
<organism evidence="7 8">
    <name type="scientific">Desulfoluna limicola</name>
    <dbReference type="NCBI Taxonomy" id="2810562"/>
    <lineage>
        <taxon>Bacteria</taxon>
        <taxon>Pseudomonadati</taxon>
        <taxon>Thermodesulfobacteriota</taxon>
        <taxon>Desulfobacteria</taxon>
        <taxon>Desulfobacterales</taxon>
        <taxon>Desulfolunaceae</taxon>
        <taxon>Desulfoluna</taxon>
    </lineage>
</organism>
<evidence type="ECO:0000313" key="7">
    <source>
        <dbReference type="EMBL" id="BCS97092.1"/>
    </source>
</evidence>
<feature type="transmembrane region" description="Helical" evidence="6">
    <location>
        <begin position="222"/>
        <end position="242"/>
    </location>
</feature>
<dbReference type="EMBL" id="AP024488">
    <property type="protein sequence ID" value="BCS97092.1"/>
    <property type="molecule type" value="Genomic_DNA"/>
</dbReference>
<dbReference type="CDD" id="cd13128">
    <property type="entry name" value="MATE_Wzx_like"/>
    <property type="match status" value="1"/>
</dbReference>
<dbReference type="RefSeq" id="WP_236888520.1">
    <property type="nucleotide sequence ID" value="NZ_AP024488.1"/>
</dbReference>
<accession>A0ABM7PJ40</accession>
<feature type="transmembrane region" description="Helical" evidence="6">
    <location>
        <begin position="154"/>
        <end position="174"/>
    </location>
</feature>
<evidence type="ECO:0000256" key="2">
    <source>
        <dbReference type="ARBA" id="ARBA00022475"/>
    </source>
</evidence>
<comment type="subcellular location">
    <subcellularLocation>
        <location evidence="1">Cell membrane</location>
        <topology evidence="1">Multi-pass membrane protein</topology>
    </subcellularLocation>
</comment>
<dbReference type="Proteomes" id="UP001320148">
    <property type="component" value="Chromosome"/>
</dbReference>
<evidence type="ECO:0000256" key="5">
    <source>
        <dbReference type="ARBA" id="ARBA00023136"/>
    </source>
</evidence>
<sequence length="512" mass="56788">MKRRLLTNSFSNVSMMLLKLAVTFIMSPVIVRALGKYDYGIWEIVMSVVGYMGLLQFGLTPSIIRFVAKYNAEGNHDELDRLYSTSLLFMIGLSLVSFLCFTLWAFGCPELISQPGDSPKKYTIFILIIGIQSVTVFIGAVFQSFLHGYQRYGLTNVITAINTVVGSIAAYIVLSRGYGLLALAIFNSAGFSIKVCIYGLLLSRPRFGGHRFQLKCLSKQTFKPIFGFGLKSFVLGIASRLSKSTDSVVIGVFLGPAVVTLYVIPVNFVRNAVNMISVITQNFMPVFSDLSARGEHAQLRTYFLVASRYVTAIAVLMMLGIWYLGPGFIATWMGPEFSEKGRTVLYIILIAHMLPYLNPFHGRVLTGVNRHGVLAKIRTVEAICNITLSIGLVTVFDKEGVAVATLIPALIAEPFILVSVCKHLDLRVTDCIRMVHLPLLVPSLGALGSLHWLTIQVHMNSYFNIIFGAVTTSFVFLFLFALFSMEKKERAFIRQTLKDRLMGARTAAKQLL</sequence>
<dbReference type="PANTHER" id="PTHR30250:SF26">
    <property type="entry name" value="PSMA PROTEIN"/>
    <property type="match status" value="1"/>
</dbReference>
<dbReference type="PANTHER" id="PTHR30250">
    <property type="entry name" value="PST FAMILY PREDICTED COLANIC ACID TRANSPORTER"/>
    <property type="match status" value="1"/>
</dbReference>
<gene>
    <name evidence="7" type="ORF">DSLASN_27240</name>
</gene>
<reference evidence="7 8" key="1">
    <citation type="submission" date="2021-02" db="EMBL/GenBank/DDBJ databases">
        <title>Complete genome of Desulfoluna sp. strain ASN36.</title>
        <authorList>
            <person name="Takahashi A."/>
            <person name="Kojima H."/>
            <person name="Fukui M."/>
        </authorList>
    </citation>
    <scope>NUCLEOTIDE SEQUENCE [LARGE SCALE GENOMIC DNA]</scope>
    <source>
        <strain evidence="7 8">ASN36</strain>
    </source>
</reference>